<feature type="compositionally biased region" description="Gly residues" evidence="1">
    <location>
        <begin position="9"/>
        <end position="23"/>
    </location>
</feature>
<evidence type="ECO:0000313" key="3">
    <source>
        <dbReference type="Proteomes" id="UP001422074"/>
    </source>
</evidence>
<evidence type="ECO:0000313" key="2">
    <source>
        <dbReference type="EMBL" id="MEN2745382.1"/>
    </source>
</evidence>
<feature type="region of interest" description="Disordered" evidence="1">
    <location>
        <begin position="1"/>
        <end position="23"/>
    </location>
</feature>
<sequence length="173" mass="16894">MAVADEQAGAGGRAPEGQEGGGWAASRVLVPGTAAQLGGLGLFVPPPGARTVVHADAAGGRAVDGGGPATDDAGLRALAAEPGLVWLGFDEVARAGAAGFDWAAAAGRHALWVVDGVPVLARAPKGAAGAFSGLMRVLRDADVALVVVARSDPGPLPVQTAEDAVLPRGARGS</sequence>
<name>A0ABU9X2V1_9MICC</name>
<evidence type="ECO:0000256" key="1">
    <source>
        <dbReference type="SAM" id="MobiDB-lite"/>
    </source>
</evidence>
<dbReference type="RefSeq" id="WP_345885734.1">
    <property type="nucleotide sequence ID" value="NZ_JBDFRB010000012.1"/>
</dbReference>
<gene>
    <name evidence="2" type="ORF">ABCQ75_12670</name>
</gene>
<protein>
    <submittedName>
        <fullName evidence="2">Uncharacterized protein</fullName>
    </submittedName>
</protein>
<accession>A0ABU9X2V1</accession>
<dbReference type="EMBL" id="JBDFRB010000012">
    <property type="protein sequence ID" value="MEN2745382.1"/>
    <property type="molecule type" value="Genomic_DNA"/>
</dbReference>
<proteinExistence type="predicted"/>
<dbReference type="Proteomes" id="UP001422074">
    <property type="component" value="Unassembled WGS sequence"/>
</dbReference>
<comment type="caution">
    <text evidence="2">The sequence shown here is derived from an EMBL/GenBank/DDBJ whole genome shotgun (WGS) entry which is preliminary data.</text>
</comment>
<organism evidence="2 3">
    <name type="scientific">Sinomonas halotolerans</name>
    <dbReference type="NCBI Taxonomy" id="1644133"/>
    <lineage>
        <taxon>Bacteria</taxon>
        <taxon>Bacillati</taxon>
        <taxon>Actinomycetota</taxon>
        <taxon>Actinomycetes</taxon>
        <taxon>Micrococcales</taxon>
        <taxon>Micrococcaceae</taxon>
        <taxon>Sinomonas</taxon>
    </lineage>
</organism>
<keyword evidence="3" id="KW-1185">Reference proteome</keyword>
<reference evidence="2 3" key="1">
    <citation type="submission" date="2024-05" db="EMBL/GenBank/DDBJ databases">
        <title>Sinomonas sp. nov., isolated from a waste landfill.</title>
        <authorList>
            <person name="Zhao Y."/>
        </authorList>
    </citation>
    <scope>NUCLEOTIDE SEQUENCE [LARGE SCALE GENOMIC DNA]</scope>
    <source>
        <strain evidence="2 3">CCTCC AB2014300</strain>
    </source>
</reference>